<dbReference type="PRINTS" id="PR00633">
    <property type="entry name" value="RCCNDNSATION"/>
</dbReference>
<gene>
    <name evidence="8" type="ORF">Ae201684_000250</name>
</gene>
<dbReference type="PROSITE" id="PS50222">
    <property type="entry name" value="EF_HAND_2"/>
    <property type="match status" value="4"/>
</dbReference>
<dbReference type="SMART" id="SM00607">
    <property type="entry name" value="FTP"/>
    <property type="match status" value="1"/>
</dbReference>
<proteinExistence type="predicted"/>
<feature type="compositionally biased region" description="Polar residues" evidence="6">
    <location>
        <begin position="12"/>
        <end position="27"/>
    </location>
</feature>
<dbReference type="InterPro" id="IPR000408">
    <property type="entry name" value="Reg_chr_condens"/>
</dbReference>
<dbReference type="Gene3D" id="1.10.238.10">
    <property type="entry name" value="EF-hand"/>
    <property type="match status" value="2"/>
</dbReference>
<evidence type="ECO:0000259" key="7">
    <source>
        <dbReference type="PROSITE" id="PS50222"/>
    </source>
</evidence>
<dbReference type="InterPro" id="IPR011992">
    <property type="entry name" value="EF-hand-dom_pair"/>
</dbReference>
<evidence type="ECO:0000256" key="6">
    <source>
        <dbReference type="SAM" id="MobiDB-lite"/>
    </source>
</evidence>
<dbReference type="Gene3D" id="2.60.120.260">
    <property type="entry name" value="Galactose-binding domain-like"/>
    <property type="match status" value="1"/>
</dbReference>
<dbReference type="InterPro" id="IPR018247">
    <property type="entry name" value="EF_Hand_1_Ca_BS"/>
</dbReference>
<feature type="compositionally biased region" description="Basic and acidic residues" evidence="6">
    <location>
        <begin position="384"/>
        <end position="420"/>
    </location>
</feature>
<dbReference type="EMBL" id="VJMJ01000002">
    <property type="protein sequence ID" value="KAF0745217.1"/>
    <property type="molecule type" value="Genomic_DNA"/>
</dbReference>
<dbReference type="AlphaFoldDB" id="A0A6G0XXD3"/>
<feature type="region of interest" description="Disordered" evidence="6">
    <location>
        <begin position="1"/>
        <end position="78"/>
    </location>
</feature>
<dbReference type="PROSITE" id="PS50012">
    <property type="entry name" value="RCC1_3"/>
    <property type="match status" value="3"/>
</dbReference>
<feature type="repeat" description="RCC1" evidence="5">
    <location>
        <begin position="940"/>
        <end position="993"/>
    </location>
</feature>
<feature type="compositionally biased region" description="Basic and acidic residues" evidence="6">
    <location>
        <begin position="68"/>
        <end position="78"/>
    </location>
</feature>
<keyword evidence="3" id="KW-0106">Calcium</keyword>
<dbReference type="InterPro" id="IPR002048">
    <property type="entry name" value="EF_hand_dom"/>
</dbReference>
<sequence>MGLFKGCWSPRKVSTQVYADGPNSNVDPTPGKPEAKNESMKKKLTGGDAMGDLDLFGEDSDDSDDEAAIERYDRDDLDKDDEEYKERNVDLLLAKMTPEEMFIKFDEDQSGMISRDEFVKMLPQLGIKLSNAKAIRIFDSCDKDGSGEIDLEEFKMAMFAVDPNTGNTLGFAPSSLLTPKDAFHLFDSNGSGKLDELEFADALEYFGMDVSDAKQEKLFHKYDTDKSGFIEYSEFRAMWLQCADLKHELMSRGIEVPKFTTRTALMQNLANILDEEERREEEAMEEAKWFHHWQLERLRRVELARKAALRAQDELAAALDAAGQVYMLGPGQYGEFKGDPASRDELLFDRYTHVSEIWQSRVFPTYTPPEFKLKQALFSTAAFEEPRKTEDDTPRNPDLMQRKHSDQTRKEPTNEEPPKERIPFMRRRNENIQYDANHESPPKLHRQTWKPKDIVPVVRPESSTSEQSEQSELEELNKKFLEDRMYVRSLRFKGMHIMTNTGWLWGRQVIQAALSDSVAYAVTSSGQIYCWGGKNQWWKGIGIDKNDEDDDETEDNTKEDAEKMRVLTSRSELLKMAAPKYAAAAMRLELEVQRQKQEMKRQKDADDEIQYEKYKRVVLYFDLWDPPPSFSTRLIFMKQVLLPKIDFSTIKASLTNRGYAIDRATKQELIDLMSECLETEALLCTEEVRRGFKEKDFVIQQTEAARAKLKSKKFEEIPEKAILFTEYERVKLEQEQRVVRMKLQSDEDRRLLALKKEDAFEASVARRRIEMEDMCPEFTPRNSSLIIELNGVTSRGPPLHSPRGASAVWKISAGENYACAVTHNGSLYSWGVGISGRLGQGTTMEGTINADFDRPTRVLALKSTYIQDIACAFDHSAAITVDGQVYVWGSTSTGKLGIGPQDAKYEQFAIYPVRLNFPRHRRVRQISCGRAHTGAVTTDGEVFMWGCANGGRLGLGENVQDEVTVPTFVKSLAHVRVARISCGNCHSAVCTDIQSTMDNTIETLTGGDVYMCGSAGPLLHYTPTWSIVQKLRGLPVKEVCCGFGHTAAVTYFGELYTWGQNIDECTGHPADRRVIQEPELLRAFHVAPYNLALRKPARQSSVFNEQDADRAVDGNKSGQLHTCNHTQFDDHPWWEVDLGQPSVIERIKVWNRTDQPTDTSRRRDEYTSRLFPFWILVSEVPFSDAVGREGLKAGRGHCNASAEFTQDVRVTEWVLPTTSTVGRYIRIHVKGSRYLHLAQVEVFGVYNAFNYVGRVSSVHCAKNVTLVVMRPLTMHYTITT</sequence>
<feature type="compositionally biased region" description="Acidic residues" evidence="6">
    <location>
        <begin position="55"/>
        <end position="67"/>
    </location>
</feature>
<dbReference type="Pfam" id="PF00415">
    <property type="entry name" value="RCC1"/>
    <property type="match status" value="3"/>
</dbReference>
<dbReference type="InterPro" id="IPR009091">
    <property type="entry name" value="RCC1/BLIP-II"/>
</dbReference>
<evidence type="ECO:0000256" key="1">
    <source>
        <dbReference type="ARBA" id="ARBA00022723"/>
    </source>
</evidence>
<keyword evidence="1" id="KW-0479">Metal-binding</keyword>
<protein>
    <recommendedName>
        <fullName evidence="7">EF-hand domain-containing protein</fullName>
    </recommendedName>
</protein>
<dbReference type="InterPro" id="IPR008979">
    <property type="entry name" value="Galactose-bd-like_sf"/>
</dbReference>
<name>A0A6G0XXD3_9STRA</name>
<organism evidence="8 9">
    <name type="scientific">Aphanomyces euteiches</name>
    <dbReference type="NCBI Taxonomy" id="100861"/>
    <lineage>
        <taxon>Eukaryota</taxon>
        <taxon>Sar</taxon>
        <taxon>Stramenopiles</taxon>
        <taxon>Oomycota</taxon>
        <taxon>Saprolegniomycetes</taxon>
        <taxon>Saprolegniales</taxon>
        <taxon>Verrucalvaceae</taxon>
        <taxon>Aphanomyces</taxon>
    </lineage>
</organism>
<dbReference type="Gene3D" id="2.130.10.30">
    <property type="entry name" value="Regulator of chromosome condensation 1/beta-lactamase-inhibitor protein II"/>
    <property type="match status" value="1"/>
</dbReference>
<dbReference type="SUPFAM" id="SSF50985">
    <property type="entry name" value="RCC1/BLIP-II"/>
    <property type="match status" value="2"/>
</dbReference>
<dbReference type="PROSITE" id="PS00018">
    <property type="entry name" value="EF_HAND_1"/>
    <property type="match status" value="4"/>
</dbReference>
<dbReference type="VEuPathDB" id="FungiDB:AeMF1_002221"/>
<keyword evidence="4" id="KW-1015">Disulfide bond</keyword>
<dbReference type="Pfam" id="PF13499">
    <property type="entry name" value="EF-hand_7"/>
    <property type="match status" value="2"/>
</dbReference>
<dbReference type="SUPFAM" id="SSF47473">
    <property type="entry name" value="EF-hand"/>
    <property type="match status" value="1"/>
</dbReference>
<dbReference type="InterPro" id="IPR051210">
    <property type="entry name" value="Ub_ligase/GEF_domain"/>
</dbReference>
<dbReference type="InterPro" id="IPR006585">
    <property type="entry name" value="FTP1"/>
</dbReference>
<dbReference type="CDD" id="cd00051">
    <property type="entry name" value="EFh"/>
    <property type="match status" value="2"/>
</dbReference>
<dbReference type="Pfam" id="PF22633">
    <property type="entry name" value="F5_F8_type_C_2"/>
    <property type="match status" value="1"/>
</dbReference>
<keyword evidence="9" id="KW-1185">Reference proteome</keyword>
<reference evidence="8 9" key="1">
    <citation type="submission" date="2019-07" db="EMBL/GenBank/DDBJ databases">
        <title>Genomics analysis of Aphanomyces spp. identifies a new class of oomycete effector associated with host adaptation.</title>
        <authorList>
            <person name="Gaulin E."/>
        </authorList>
    </citation>
    <scope>NUCLEOTIDE SEQUENCE [LARGE SCALE GENOMIC DNA]</scope>
    <source>
        <strain evidence="8 9">ATCC 201684</strain>
    </source>
</reference>
<comment type="caution">
    <text evidence="8">The sequence shown here is derived from an EMBL/GenBank/DDBJ whole genome shotgun (WGS) entry which is preliminary data.</text>
</comment>
<dbReference type="Proteomes" id="UP000481153">
    <property type="component" value="Unassembled WGS sequence"/>
</dbReference>
<dbReference type="SMART" id="SM00054">
    <property type="entry name" value="EFh"/>
    <property type="match status" value="4"/>
</dbReference>
<feature type="domain" description="EF-hand" evidence="7">
    <location>
        <begin position="93"/>
        <end position="128"/>
    </location>
</feature>
<accession>A0A6G0XXD3</accession>
<evidence type="ECO:0000313" key="9">
    <source>
        <dbReference type="Proteomes" id="UP000481153"/>
    </source>
</evidence>
<dbReference type="PANTHER" id="PTHR22870">
    <property type="entry name" value="REGULATOR OF CHROMOSOME CONDENSATION"/>
    <property type="match status" value="1"/>
</dbReference>
<dbReference type="GO" id="GO:0005509">
    <property type="term" value="F:calcium ion binding"/>
    <property type="evidence" value="ECO:0007669"/>
    <property type="project" value="InterPro"/>
</dbReference>
<feature type="domain" description="EF-hand" evidence="7">
    <location>
        <begin position="210"/>
        <end position="245"/>
    </location>
</feature>
<evidence type="ECO:0000256" key="5">
    <source>
        <dbReference type="PROSITE-ProRule" id="PRU00235"/>
    </source>
</evidence>
<dbReference type="SUPFAM" id="SSF49785">
    <property type="entry name" value="Galactose-binding domain-like"/>
    <property type="match status" value="1"/>
</dbReference>
<feature type="domain" description="EF-hand" evidence="7">
    <location>
        <begin position="129"/>
        <end position="164"/>
    </location>
</feature>
<dbReference type="PANTHER" id="PTHR22870:SF408">
    <property type="entry name" value="OS09G0560450 PROTEIN"/>
    <property type="match status" value="1"/>
</dbReference>
<feature type="region of interest" description="Disordered" evidence="6">
    <location>
        <begin position="382"/>
        <end position="420"/>
    </location>
</feature>
<feature type="repeat" description="RCC1" evidence="5">
    <location>
        <begin position="883"/>
        <end position="939"/>
    </location>
</feature>
<evidence type="ECO:0000256" key="2">
    <source>
        <dbReference type="ARBA" id="ARBA00022737"/>
    </source>
</evidence>
<dbReference type="PROSITE" id="PS00626">
    <property type="entry name" value="RCC1_2"/>
    <property type="match status" value="1"/>
</dbReference>
<evidence type="ECO:0000313" key="8">
    <source>
        <dbReference type="EMBL" id="KAF0745217.1"/>
    </source>
</evidence>
<feature type="repeat" description="RCC1" evidence="5">
    <location>
        <begin position="825"/>
        <end position="882"/>
    </location>
</feature>
<evidence type="ECO:0000256" key="4">
    <source>
        <dbReference type="ARBA" id="ARBA00023157"/>
    </source>
</evidence>
<evidence type="ECO:0000256" key="3">
    <source>
        <dbReference type="ARBA" id="ARBA00022837"/>
    </source>
</evidence>
<feature type="domain" description="EF-hand" evidence="7">
    <location>
        <begin position="174"/>
        <end position="209"/>
    </location>
</feature>
<keyword evidence="2" id="KW-0677">Repeat</keyword>